<evidence type="ECO:0000313" key="1">
    <source>
        <dbReference type="EMBL" id="KTB30104.1"/>
    </source>
</evidence>
<gene>
    <name evidence="1" type="ORF">WG66_17320</name>
</gene>
<reference evidence="1 2" key="1">
    <citation type="submission" date="2015-12" db="EMBL/GenBank/DDBJ databases">
        <title>Draft genome sequence of Moniliophthora roreri, the causal agent of frosty pod rot of cacao.</title>
        <authorList>
            <person name="Aime M.C."/>
            <person name="Diaz-Valderrama J.R."/>
            <person name="Kijpornyongpan T."/>
            <person name="Phillips-Mora W."/>
        </authorList>
    </citation>
    <scope>NUCLEOTIDE SEQUENCE [LARGE SCALE GENOMIC DNA]</scope>
    <source>
        <strain evidence="1 2">MCA 2952</strain>
    </source>
</reference>
<proteinExistence type="predicted"/>
<dbReference type="AlphaFoldDB" id="A0A0W0F1G6"/>
<organism evidence="1 2">
    <name type="scientific">Moniliophthora roreri</name>
    <name type="common">Frosty pod rot fungus</name>
    <name type="synonym">Monilia roreri</name>
    <dbReference type="NCBI Taxonomy" id="221103"/>
    <lineage>
        <taxon>Eukaryota</taxon>
        <taxon>Fungi</taxon>
        <taxon>Dikarya</taxon>
        <taxon>Basidiomycota</taxon>
        <taxon>Agaricomycotina</taxon>
        <taxon>Agaricomycetes</taxon>
        <taxon>Agaricomycetidae</taxon>
        <taxon>Agaricales</taxon>
        <taxon>Marasmiineae</taxon>
        <taxon>Marasmiaceae</taxon>
        <taxon>Moniliophthora</taxon>
    </lineage>
</organism>
<accession>A0A0W0F1G6</accession>
<dbReference type="EMBL" id="LATX01002398">
    <property type="protein sequence ID" value="KTB30104.1"/>
    <property type="molecule type" value="Genomic_DNA"/>
</dbReference>
<evidence type="ECO:0000313" key="2">
    <source>
        <dbReference type="Proteomes" id="UP000054988"/>
    </source>
</evidence>
<sequence length="80" mass="9479">MSPGDNVPRVRLYLYHGRFDLYSGQSPFGIRKRDWEYRYGLESEWHVPSSYCEGSEFTILLEILKCLLNLDPIENVQNEH</sequence>
<protein>
    <submittedName>
        <fullName evidence="1">Uncharacterized protein</fullName>
    </submittedName>
</protein>
<comment type="caution">
    <text evidence="1">The sequence shown here is derived from an EMBL/GenBank/DDBJ whole genome shotgun (WGS) entry which is preliminary data.</text>
</comment>
<name>A0A0W0F1G6_MONRR</name>
<dbReference type="Proteomes" id="UP000054988">
    <property type="component" value="Unassembled WGS sequence"/>
</dbReference>